<evidence type="ECO:0000256" key="4">
    <source>
        <dbReference type="ARBA" id="ARBA00022729"/>
    </source>
</evidence>
<dbReference type="EC" id="3.1.3.2" evidence="3"/>
<evidence type="ECO:0000313" key="10">
    <source>
        <dbReference type="EMBL" id="OQV25406.1"/>
    </source>
</evidence>
<keyword evidence="9" id="KW-1133">Transmembrane helix</keyword>
<feature type="region of interest" description="Disordered" evidence="8">
    <location>
        <begin position="459"/>
        <end position="482"/>
    </location>
</feature>
<name>A0A1W0XD44_HYPEX</name>
<dbReference type="EMBL" id="MTYJ01000003">
    <property type="protein sequence ID" value="OQV25406.1"/>
    <property type="molecule type" value="Genomic_DNA"/>
</dbReference>
<protein>
    <recommendedName>
        <fullName evidence="3">acid phosphatase</fullName>
        <ecNumber evidence="3">3.1.3.2</ecNumber>
    </recommendedName>
</protein>
<dbReference type="SUPFAM" id="SSF53254">
    <property type="entry name" value="Phosphoglycerate mutase-like"/>
    <property type="match status" value="1"/>
</dbReference>
<dbReference type="InterPro" id="IPR050645">
    <property type="entry name" value="Histidine_acid_phosphatase"/>
</dbReference>
<evidence type="ECO:0000256" key="2">
    <source>
        <dbReference type="ARBA" id="ARBA00005375"/>
    </source>
</evidence>
<gene>
    <name evidence="10" type="ORF">BV898_01084</name>
</gene>
<sequence length="482" mass="54035">MEQMYTSDLGTRYLYVVLVVSWHWMQIQAQTDPVEEVLGLKMALVVFRHGDRSALYSYPTDPHGEKIWPNGFAQLTTRGIQQEFNLGQFIRKRYNALLDSPIISNQVLLQSSGLARTLKSAAAFAAGFDPPTPELAWNAADLGSLWQPTAIFSRSVERDAIFGVSPCPRWVHLKNSVKLLPEAAALQLKYTNLTNYVMNHTQMRTFNFPRSYRALYDILYTQSQNGYRLPDWATPDVLSDIKYMADTVFHMSAGGNDRADRIRPRIRGGNMLRVIMEELARRVNGTTAGAQANTRLYLYSAHDENIGALLTALHLYDFDVEKGISSEMPNYASCLMFELFLNNTVRISFKNDRPDTPDTNPIVLTHPNCSTFCPLDELVNLTSPYFMDEEEWFEACKLALVDSAASPTTGHNQDADETGNAYFLHVLIGCAFLLSIVAGLIALGVVLSIQKQTQRNASVSSMLKPNLPRPGNETFLPGKNRS</sequence>
<keyword evidence="4" id="KW-0732">Signal</keyword>
<proteinExistence type="inferred from homology"/>
<keyword evidence="9" id="KW-0472">Membrane</keyword>
<dbReference type="GO" id="GO:0003993">
    <property type="term" value="F:acid phosphatase activity"/>
    <property type="evidence" value="ECO:0007669"/>
    <property type="project" value="UniProtKB-EC"/>
</dbReference>
<dbReference type="Gene3D" id="3.40.50.1240">
    <property type="entry name" value="Phosphoglycerate mutase-like"/>
    <property type="match status" value="1"/>
</dbReference>
<dbReference type="PANTHER" id="PTHR11567">
    <property type="entry name" value="ACID PHOSPHATASE-RELATED"/>
    <property type="match status" value="1"/>
</dbReference>
<dbReference type="AlphaFoldDB" id="A0A1W0XD44"/>
<comment type="similarity">
    <text evidence="2">Belongs to the histidine acid phosphatase family.</text>
</comment>
<keyword evidence="6" id="KW-1015">Disulfide bond</keyword>
<dbReference type="CDD" id="cd07061">
    <property type="entry name" value="HP_HAP_like"/>
    <property type="match status" value="1"/>
</dbReference>
<evidence type="ECO:0000256" key="6">
    <source>
        <dbReference type="ARBA" id="ARBA00023157"/>
    </source>
</evidence>
<reference evidence="11" key="1">
    <citation type="submission" date="2017-01" db="EMBL/GenBank/DDBJ databases">
        <title>Comparative genomics of anhydrobiosis in the tardigrade Hypsibius dujardini.</title>
        <authorList>
            <person name="Yoshida Y."/>
            <person name="Koutsovoulos G."/>
            <person name="Laetsch D."/>
            <person name="Stevens L."/>
            <person name="Kumar S."/>
            <person name="Horikawa D."/>
            <person name="Ishino K."/>
            <person name="Komine S."/>
            <person name="Tomita M."/>
            <person name="Blaxter M."/>
            <person name="Arakawa K."/>
        </authorList>
    </citation>
    <scope>NUCLEOTIDE SEQUENCE [LARGE SCALE GENOMIC DNA]</scope>
    <source>
        <strain evidence="11">Z151</strain>
    </source>
</reference>
<dbReference type="Pfam" id="PF00328">
    <property type="entry name" value="His_Phos_2"/>
    <property type="match status" value="1"/>
</dbReference>
<dbReference type="InterPro" id="IPR029033">
    <property type="entry name" value="His_PPase_superfam"/>
</dbReference>
<evidence type="ECO:0000256" key="9">
    <source>
        <dbReference type="SAM" id="Phobius"/>
    </source>
</evidence>
<keyword evidence="5" id="KW-0378">Hydrolase</keyword>
<keyword evidence="11" id="KW-1185">Reference proteome</keyword>
<dbReference type="Proteomes" id="UP000192578">
    <property type="component" value="Unassembled WGS sequence"/>
</dbReference>
<feature type="transmembrane region" description="Helical" evidence="9">
    <location>
        <begin position="422"/>
        <end position="447"/>
    </location>
</feature>
<dbReference type="PANTHER" id="PTHR11567:SF211">
    <property type="entry name" value="PROSTATIC ACID PHOSPHATASE"/>
    <property type="match status" value="1"/>
</dbReference>
<keyword evidence="9" id="KW-0812">Transmembrane</keyword>
<dbReference type="InterPro" id="IPR033379">
    <property type="entry name" value="Acid_Pase_AS"/>
</dbReference>
<evidence type="ECO:0000256" key="3">
    <source>
        <dbReference type="ARBA" id="ARBA00012646"/>
    </source>
</evidence>
<evidence type="ECO:0000256" key="7">
    <source>
        <dbReference type="ARBA" id="ARBA00023180"/>
    </source>
</evidence>
<dbReference type="PROSITE" id="PS00616">
    <property type="entry name" value="HIS_ACID_PHOSPHAT_1"/>
    <property type="match status" value="1"/>
</dbReference>
<evidence type="ECO:0000256" key="8">
    <source>
        <dbReference type="SAM" id="MobiDB-lite"/>
    </source>
</evidence>
<comment type="catalytic activity">
    <reaction evidence="1">
        <text>a phosphate monoester + H2O = an alcohol + phosphate</text>
        <dbReference type="Rhea" id="RHEA:15017"/>
        <dbReference type="ChEBI" id="CHEBI:15377"/>
        <dbReference type="ChEBI" id="CHEBI:30879"/>
        <dbReference type="ChEBI" id="CHEBI:43474"/>
        <dbReference type="ChEBI" id="CHEBI:67140"/>
        <dbReference type="EC" id="3.1.3.2"/>
    </reaction>
</comment>
<comment type="caution">
    <text evidence="10">The sequence shown here is derived from an EMBL/GenBank/DDBJ whole genome shotgun (WGS) entry which is preliminary data.</text>
</comment>
<organism evidence="10 11">
    <name type="scientific">Hypsibius exemplaris</name>
    <name type="common">Freshwater tardigrade</name>
    <dbReference type="NCBI Taxonomy" id="2072580"/>
    <lineage>
        <taxon>Eukaryota</taxon>
        <taxon>Metazoa</taxon>
        <taxon>Ecdysozoa</taxon>
        <taxon>Tardigrada</taxon>
        <taxon>Eutardigrada</taxon>
        <taxon>Parachela</taxon>
        <taxon>Hypsibioidea</taxon>
        <taxon>Hypsibiidae</taxon>
        <taxon>Hypsibius</taxon>
    </lineage>
</organism>
<dbReference type="InterPro" id="IPR000560">
    <property type="entry name" value="His_Pase_clade-2"/>
</dbReference>
<evidence type="ECO:0000313" key="11">
    <source>
        <dbReference type="Proteomes" id="UP000192578"/>
    </source>
</evidence>
<keyword evidence="7" id="KW-0325">Glycoprotein</keyword>
<accession>A0A1W0XD44</accession>
<dbReference type="OrthoDB" id="258392at2759"/>
<evidence type="ECO:0000256" key="1">
    <source>
        <dbReference type="ARBA" id="ARBA00000032"/>
    </source>
</evidence>
<evidence type="ECO:0000256" key="5">
    <source>
        <dbReference type="ARBA" id="ARBA00022801"/>
    </source>
</evidence>